<reference evidence="10" key="1">
    <citation type="submission" date="2021-02" db="EMBL/GenBank/DDBJ databases">
        <authorList>
            <person name="Dougan E. K."/>
            <person name="Rhodes N."/>
            <person name="Thang M."/>
            <person name="Chan C."/>
        </authorList>
    </citation>
    <scope>NUCLEOTIDE SEQUENCE</scope>
</reference>
<dbReference type="InterPro" id="IPR007356">
    <property type="entry name" value="tRNA_m1G_MeTrfase_euk"/>
</dbReference>
<dbReference type="GO" id="GO:0000049">
    <property type="term" value="F:tRNA binding"/>
    <property type="evidence" value="ECO:0007669"/>
    <property type="project" value="TreeGrafter"/>
</dbReference>
<feature type="compositionally biased region" description="Low complexity" evidence="7">
    <location>
        <begin position="1060"/>
        <end position="1073"/>
    </location>
</feature>
<evidence type="ECO:0000313" key="11">
    <source>
        <dbReference type="Proteomes" id="UP000654075"/>
    </source>
</evidence>
<feature type="zinc finger region" description="C3H1-type" evidence="6">
    <location>
        <begin position="904"/>
        <end position="934"/>
    </location>
</feature>
<evidence type="ECO:0000256" key="5">
    <source>
        <dbReference type="ARBA" id="ARBA00048434"/>
    </source>
</evidence>
<feature type="region of interest" description="Disordered" evidence="7">
    <location>
        <begin position="704"/>
        <end position="727"/>
    </location>
</feature>
<keyword evidence="6" id="KW-0862">Zinc</keyword>
<proteinExistence type="predicted"/>
<feature type="region of interest" description="Disordered" evidence="7">
    <location>
        <begin position="488"/>
        <end position="582"/>
    </location>
</feature>
<evidence type="ECO:0000256" key="4">
    <source>
        <dbReference type="ARBA" id="ARBA00022691"/>
    </source>
</evidence>
<name>A0A813EKZ7_POLGL</name>
<feature type="compositionally biased region" description="Basic and acidic residues" evidence="7">
    <location>
        <begin position="705"/>
        <end position="722"/>
    </location>
</feature>
<feature type="compositionally biased region" description="Basic and acidic residues" evidence="7">
    <location>
        <begin position="488"/>
        <end position="524"/>
    </location>
</feature>
<evidence type="ECO:0000256" key="6">
    <source>
        <dbReference type="PROSITE-ProRule" id="PRU00723"/>
    </source>
</evidence>
<gene>
    <name evidence="10" type="ORF">PGLA1383_LOCUS19873</name>
</gene>
<keyword evidence="6" id="KW-0863">Zinc-finger</keyword>
<comment type="caution">
    <text evidence="10">The sequence shown here is derived from an EMBL/GenBank/DDBJ whole genome shotgun (WGS) entry which is preliminary data.</text>
</comment>
<dbReference type="GO" id="GO:0002939">
    <property type="term" value="P:tRNA N1-guanine methylation"/>
    <property type="evidence" value="ECO:0007669"/>
    <property type="project" value="TreeGrafter"/>
</dbReference>
<protein>
    <recommendedName>
        <fullName evidence="1">tRNA (guanine(9)-N(1))-methyltransferase</fullName>
        <ecNumber evidence="1">2.1.1.221</ecNumber>
    </recommendedName>
</protein>
<keyword evidence="3" id="KW-0808">Transferase</keyword>
<dbReference type="EMBL" id="CAJNNV010013317">
    <property type="protein sequence ID" value="CAE8601583.1"/>
    <property type="molecule type" value="Genomic_DNA"/>
</dbReference>
<feature type="compositionally biased region" description="Basic and acidic residues" evidence="7">
    <location>
        <begin position="545"/>
        <end position="576"/>
    </location>
</feature>
<evidence type="ECO:0000256" key="3">
    <source>
        <dbReference type="ARBA" id="ARBA00022679"/>
    </source>
</evidence>
<comment type="catalytic activity">
    <reaction evidence="5">
        <text>guanosine(9) in tRNA + S-adenosyl-L-methionine = N(1)-methylguanosine(9) in tRNA + S-adenosyl-L-homocysteine + H(+)</text>
        <dbReference type="Rhea" id="RHEA:43156"/>
        <dbReference type="Rhea" id="RHEA-COMP:10367"/>
        <dbReference type="Rhea" id="RHEA-COMP:10368"/>
        <dbReference type="ChEBI" id="CHEBI:15378"/>
        <dbReference type="ChEBI" id="CHEBI:57856"/>
        <dbReference type="ChEBI" id="CHEBI:59789"/>
        <dbReference type="ChEBI" id="CHEBI:73542"/>
        <dbReference type="ChEBI" id="CHEBI:74269"/>
        <dbReference type="EC" id="2.1.1.221"/>
    </reaction>
</comment>
<evidence type="ECO:0000256" key="1">
    <source>
        <dbReference type="ARBA" id="ARBA00012797"/>
    </source>
</evidence>
<feature type="compositionally biased region" description="Basic residues" evidence="7">
    <location>
        <begin position="1011"/>
        <end position="1023"/>
    </location>
</feature>
<feature type="compositionally biased region" description="Basic and acidic residues" evidence="7">
    <location>
        <begin position="1"/>
        <end position="28"/>
    </location>
</feature>
<feature type="compositionally biased region" description="Basic residues" evidence="7">
    <location>
        <begin position="29"/>
        <end position="38"/>
    </location>
</feature>
<dbReference type="PROSITE" id="PS50103">
    <property type="entry name" value="ZF_C3H1"/>
    <property type="match status" value="1"/>
</dbReference>
<dbReference type="CDD" id="cd18089">
    <property type="entry name" value="SPOUT_Trm10-like"/>
    <property type="match status" value="1"/>
</dbReference>
<keyword evidence="4" id="KW-0949">S-adenosyl-L-methionine</keyword>
<feature type="non-terminal residue" evidence="10">
    <location>
        <position position="1422"/>
    </location>
</feature>
<dbReference type="InterPro" id="IPR000571">
    <property type="entry name" value="Znf_CCCH"/>
</dbReference>
<dbReference type="Gene3D" id="3.40.1280.30">
    <property type="match status" value="1"/>
</dbReference>
<evidence type="ECO:0000256" key="7">
    <source>
        <dbReference type="SAM" id="MobiDB-lite"/>
    </source>
</evidence>
<dbReference type="InterPro" id="IPR028564">
    <property type="entry name" value="MT_TRM10-typ"/>
</dbReference>
<evidence type="ECO:0000259" key="9">
    <source>
        <dbReference type="PROSITE" id="PS51675"/>
    </source>
</evidence>
<dbReference type="Proteomes" id="UP000654075">
    <property type="component" value="Unassembled WGS sequence"/>
</dbReference>
<feature type="region of interest" description="Disordered" evidence="7">
    <location>
        <begin position="1"/>
        <end position="38"/>
    </location>
</feature>
<dbReference type="EC" id="2.1.1.221" evidence="1"/>
<feature type="region of interest" description="Disordered" evidence="7">
    <location>
        <begin position="865"/>
        <end position="886"/>
    </location>
</feature>
<feature type="domain" description="SAM-dependent MTase TRM10-type" evidence="9">
    <location>
        <begin position="72"/>
        <end position="295"/>
    </location>
</feature>
<dbReference type="GO" id="GO:0008270">
    <property type="term" value="F:zinc ion binding"/>
    <property type="evidence" value="ECO:0007669"/>
    <property type="project" value="UniProtKB-KW"/>
</dbReference>
<dbReference type="CDD" id="cd09275">
    <property type="entry name" value="RNase_HI_RT_DIRS1"/>
    <property type="match status" value="1"/>
</dbReference>
<keyword evidence="2" id="KW-0489">Methyltransferase</keyword>
<dbReference type="GO" id="GO:0052905">
    <property type="term" value="F:tRNA (guanosine(9)-N1)-methyltransferase activity"/>
    <property type="evidence" value="ECO:0007669"/>
    <property type="project" value="UniProtKB-EC"/>
</dbReference>
<evidence type="ECO:0000259" key="8">
    <source>
        <dbReference type="PROSITE" id="PS50103"/>
    </source>
</evidence>
<dbReference type="PANTHER" id="PTHR13563">
    <property type="entry name" value="TRNA (GUANINE-9-) METHYLTRANSFERASE"/>
    <property type="match status" value="1"/>
</dbReference>
<feature type="region of interest" description="Disordered" evidence="7">
    <location>
        <begin position="1001"/>
        <end position="1081"/>
    </location>
</feature>
<sequence>GLSKSEARRLRKEQRKEQRRLFSREHRLERKKAQKRRRQEARQTLLASMDTEERTVFVEAEREAGRVRKAEWDATLNHAYDSGRPRVAINCSFSNTMGVKELTSLGKQVQLAYTHVRDLRSKVQLHVTSLGADNSALRSLEAVGMRSWRIHTHTEAVWDIFAEEARAGRLVVLTPDADEDLDQVLEDEVYVIGGIVDRSVVKLQSLTQAEQKGVTKLRRLPLKSRGRGCSGGALGSETCYAGHVQSKAQETQPSEALIADDILIVAEGSVEKLGVRLNWQIVWKHANLPRYRKLKPYKTHTLGWSDACYIELAARVLPVKAGRWSAMVYACVAMELCLAVVAKASHLCIGRRVDLIGLFSNRAWAVWENVRRCCFRKVNFETELTAGLLVAMNFGRNPRGSQPRQPDKLSKPCIEEMPKVDSHPNPQVSELSEASGPEPLLKKAESPLVELLVKESEASGAVLLLEMAEAFPLLKMAERDNHDRHDYRVRDTHDYDRERRESDHGYRTPARDRLGRTPAPDRRRSSSGNHRRRDDRPRSRTRSRINVDETYRSPVTSRRDDLGDRESPPEDRRETAPRIMSKRKIGEIDLHPDKSKREQIDILTTALMLSFDLGESDCMAVADIISRCRLHRLSDLAWITDDELKNHVMTSDDSLYLRTTVRGIVAKIKRESEDKIFEKDQSSSSIIDREAIIGLKESIKAMAASHEKKDRKKSDGINRRDESDDETPTFDLAASLKGFKISYIPINWFGDIRKLSKFHKFLEKAKQSGRDPAPCSRPVDDFIFLWLSHAAVGICQFEAVIAHILTFAKMQDRFGLPFAVKHERRLLDLCHNRLKASEEFDIDALIFPCVEIVTEIQLLGIKHVEEKPTKTPPPPPPPPPPEGAKGVAAAAAKAKAKAKAVAMPGRKQICFNHDPSRSGVCSLGSKCSRDHLDTTVAEPLARYDAAKSKFSSRLLAPNRGMIPLSLRNSSGTRGLSRSLDPLRFHQSNALWRLRHPHLPPSFVIPSQRQVARGRRSSHGHRQTVRLGISNPCLGKREPSDCSTGSGGSIGGSSDGFVGPSSCSSTSTSSSRSSSPERRDPVLDIIIPPDSASFEVVSEAHQSHLKTAKGRSEDIAAPATPGKSIVRCVDRISALGIEGLITHRRQHLYDLRRMSIELRPESDLLLPAAPEHVRNVLGSPFGLKISGRHGGLGGLVVSSKIEEWFECSAPKSFINALDIRKTQIFAFETLAVLISLMIWGLRFQGRRIIFFIDNSSALGVLRKGSSKSQDVHSLITEFWDIAARRHISVFLRWVPSKLNLSDRPSRGVAPIALAASRSLSAFAQLSSWLEQSNFLSGRPRLSFVSRHSSPVAHVCRQIIEITHNRATLLAELPESAVGRLIQESEHLRLPLQKAIRAALSSVGVESHSWKDRVLVPIFPRCRV</sequence>
<dbReference type="PROSITE" id="PS51675">
    <property type="entry name" value="SAM_MT_TRM10"/>
    <property type="match status" value="1"/>
</dbReference>
<accession>A0A813EKZ7</accession>
<feature type="compositionally biased region" description="Gly residues" evidence="7">
    <location>
        <begin position="1044"/>
        <end position="1053"/>
    </location>
</feature>
<evidence type="ECO:0000313" key="10">
    <source>
        <dbReference type="EMBL" id="CAE8601583.1"/>
    </source>
</evidence>
<organism evidence="10 11">
    <name type="scientific">Polarella glacialis</name>
    <name type="common">Dinoflagellate</name>
    <dbReference type="NCBI Taxonomy" id="89957"/>
    <lineage>
        <taxon>Eukaryota</taxon>
        <taxon>Sar</taxon>
        <taxon>Alveolata</taxon>
        <taxon>Dinophyceae</taxon>
        <taxon>Suessiales</taxon>
        <taxon>Suessiaceae</taxon>
        <taxon>Polarella</taxon>
    </lineage>
</organism>
<dbReference type="OrthoDB" id="278300at2759"/>
<evidence type="ECO:0000256" key="2">
    <source>
        <dbReference type="ARBA" id="ARBA00022603"/>
    </source>
</evidence>
<feature type="domain" description="C3H1-type" evidence="8">
    <location>
        <begin position="904"/>
        <end position="934"/>
    </location>
</feature>
<dbReference type="InterPro" id="IPR038459">
    <property type="entry name" value="MT_TRM10-typ_sf"/>
</dbReference>
<feature type="compositionally biased region" description="Pro residues" evidence="7">
    <location>
        <begin position="870"/>
        <end position="882"/>
    </location>
</feature>
<keyword evidence="6" id="KW-0479">Metal-binding</keyword>
<feature type="region of interest" description="Disordered" evidence="7">
    <location>
        <begin position="416"/>
        <end position="439"/>
    </location>
</feature>
<dbReference type="GO" id="GO:0005634">
    <property type="term" value="C:nucleus"/>
    <property type="evidence" value="ECO:0007669"/>
    <property type="project" value="TreeGrafter"/>
</dbReference>
<dbReference type="PANTHER" id="PTHR13563:SF13">
    <property type="entry name" value="TRNA METHYLTRANSFERASE 10 HOMOLOG A"/>
    <property type="match status" value="1"/>
</dbReference>
<keyword evidence="11" id="KW-1185">Reference proteome</keyword>